<dbReference type="KEGG" id="ngr:NAEGRDRAFT_64087"/>
<keyword evidence="4" id="KW-1185">Reference proteome</keyword>
<evidence type="ECO:0000256" key="1">
    <source>
        <dbReference type="SAM" id="MobiDB-lite"/>
    </source>
</evidence>
<evidence type="ECO:0000256" key="2">
    <source>
        <dbReference type="SAM" id="Phobius"/>
    </source>
</evidence>
<sequence>MDVIEKVGEKVKVFLNGEISPAASLAKVMASDYNNGLVDNVPPLSYLFDKNNIYYPSAIGLFFPDQITTYFNLTIFPGGVPTQSFSIYIKPKGYIGVEHWYANETDGSLIGMIQNQTVPFVIPSLAYWVTSFKYFDLYKTDAVYGDPYVVVNSTACIYYSVKLYNRTLLAKGVKKTVGISKVNVSLLNIEKYLKKVTVLGRGYVLVSETTDFVIGGSINTTAADSKSRVKMFELTERNSGKLMKELAGKYGTISNTPTTTEINSMGIDYIVKRMDFVLENMKWNLFLVIYKEDLTKVTNINTAISAGVAVAILLIGIILSMIVGYVITRPLTYLKKQFALIKKFDLELVQFNSSSFKEVNSIYKDLFNMVSWLNDFKSFLPESIFLQLSNIEEEGKPKPSVQETSHDMKKHDPHHNIHATYSSHSIDHTATDNSSSNSMRSLIASKLGKTGLFKLGLQMKNVSVISIMINPEGLGNNPDTITKIFSRIASGLSALSKTLKADLQITSIHEYQLSFVDSFSKKKPNLVAVECAIKVSKVLDNVLTCYSELDLSQGNPIFSIGISSGKANVGNLGTSNLRYYSIVGPCCTNAKTLATIGSIYHAKILADGNTITDEAKPFFVSRPIDRLLLGPSRSSEKDISTVYEVFKENNYENDEWLYELEQQKKNLKYKDFERAFQIFDLVKENKIEPSEVMQKLYESIDILNGHLLTNPEDSVVTSHLVKVFEYFTREGVSSFGALQMILNYHTQVNQNMKSYSTSGVSAQKASDFEITNYTFNSY</sequence>
<proteinExistence type="predicted"/>
<dbReference type="InterPro" id="IPR029787">
    <property type="entry name" value="Nucleotide_cyclase"/>
</dbReference>
<dbReference type="InParanoid" id="D2V5I3"/>
<dbReference type="AlphaFoldDB" id="D2V5I3"/>
<dbReference type="VEuPathDB" id="AmoebaDB:NAEGRDRAFT_64087"/>
<protein>
    <submittedName>
        <fullName evidence="3">Predicted protein</fullName>
    </submittedName>
</protein>
<dbReference type="RefSeq" id="XP_002680399.1">
    <property type="nucleotide sequence ID" value="XM_002680353.1"/>
</dbReference>
<name>D2V5I3_NAEGR</name>
<dbReference type="Gene3D" id="3.30.70.1230">
    <property type="entry name" value="Nucleotide cyclase"/>
    <property type="match status" value="1"/>
</dbReference>
<keyword evidence="2" id="KW-1133">Transmembrane helix</keyword>
<dbReference type="GeneID" id="8849467"/>
<dbReference type="OMA" id="NIHATYS"/>
<keyword evidence="2" id="KW-0472">Membrane</keyword>
<dbReference type="EMBL" id="GG738853">
    <property type="protein sequence ID" value="EFC47655.1"/>
    <property type="molecule type" value="Genomic_DNA"/>
</dbReference>
<evidence type="ECO:0000313" key="4">
    <source>
        <dbReference type="Proteomes" id="UP000006671"/>
    </source>
</evidence>
<keyword evidence="2" id="KW-0812">Transmembrane</keyword>
<dbReference type="Proteomes" id="UP000006671">
    <property type="component" value="Unassembled WGS sequence"/>
</dbReference>
<evidence type="ECO:0000313" key="3">
    <source>
        <dbReference type="EMBL" id="EFC47655.1"/>
    </source>
</evidence>
<organism evidence="4">
    <name type="scientific">Naegleria gruberi</name>
    <name type="common">Amoeba</name>
    <dbReference type="NCBI Taxonomy" id="5762"/>
    <lineage>
        <taxon>Eukaryota</taxon>
        <taxon>Discoba</taxon>
        <taxon>Heterolobosea</taxon>
        <taxon>Tetramitia</taxon>
        <taxon>Eutetramitia</taxon>
        <taxon>Vahlkampfiidae</taxon>
        <taxon>Naegleria</taxon>
    </lineage>
</organism>
<feature type="region of interest" description="Disordered" evidence="1">
    <location>
        <begin position="395"/>
        <end position="417"/>
    </location>
</feature>
<dbReference type="SUPFAM" id="SSF55073">
    <property type="entry name" value="Nucleotide cyclase"/>
    <property type="match status" value="1"/>
</dbReference>
<dbReference type="OrthoDB" id="10391493at2759"/>
<gene>
    <name evidence="3" type="ORF">NAEGRDRAFT_64087</name>
</gene>
<feature type="transmembrane region" description="Helical" evidence="2">
    <location>
        <begin position="303"/>
        <end position="327"/>
    </location>
</feature>
<reference evidence="3 4" key="1">
    <citation type="journal article" date="2010" name="Cell">
        <title>The genome of Naegleria gruberi illuminates early eukaryotic versatility.</title>
        <authorList>
            <person name="Fritz-Laylin L.K."/>
            <person name="Prochnik S.E."/>
            <person name="Ginger M.L."/>
            <person name="Dacks J.B."/>
            <person name="Carpenter M.L."/>
            <person name="Field M.C."/>
            <person name="Kuo A."/>
            <person name="Paredez A."/>
            <person name="Chapman J."/>
            <person name="Pham J."/>
            <person name="Shu S."/>
            <person name="Neupane R."/>
            <person name="Cipriano M."/>
            <person name="Mancuso J."/>
            <person name="Tu H."/>
            <person name="Salamov A."/>
            <person name="Lindquist E."/>
            <person name="Shapiro H."/>
            <person name="Lucas S."/>
            <person name="Grigoriev I.V."/>
            <person name="Cande W.Z."/>
            <person name="Fulton C."/>
            <person name="Rokhsar D.S."/>
            <person name="Dawson S.C."/>
        </authorList>
    </citation>
    <scope>NUCLEOTIDE SEQUENCE [LARGE SCALE GENOMIC DNA]</scope>
    <source>
        <strain evidence="3 4">NEG-M</strain>
    </source>
</reference>
<accession>D2V5I3</accession>